<feature type="compositionally biased region" description="Polar residues" evidence="1">
    <location>
        <begin position="175"/>
        <end position="186"/>
    </location>
</feature>
<feature type="region of interest" description="Disordered" evidence="1">
    <location>
        <begin position="102"/>
        <end position="199"/>
    </location>
</feature>
<keyword evidence="3" id="KW-1185">Reference proteome</keyword>
<sequence>MDGERDLQRNQFNGSKMRRTRSLQHVFPSLQNQRRNLSRRSRSTPNFNGKNTRVYEEKEARNEKVYEAIDIFTQTFGSDRKLDKHLTTYKQRGYVPDNHKRFLESQSQTDSCSIIRNINSGKTPTQKTYDRTSTEGRSDKFPSTYSSSKSESRSDAKGREMGSCQLRRDEYMDASKSSEAQYTNSDSHNRRRRRNSKVSLPKLQDVPYQLFDQLKDELHDFTEKDQRFLDVSLRGHLAKTFGITQIFPLYLDRSEFVMWFLDENKCLFQWNKMENSVIYMGPDLEEGIKNYLIHPDRLCYVIEDTFERVPVNEEDHRLDEEVKKQIEEMGFEKMLLETKANLVA</sequence>
<dbReference type="Proteomes" id="UP000265703">
    <property type="component" value="Unassembled WGS sequence"/>
</dbReference>
<accession>A0A397TLW7</accession>
<evidence type="ECO:0000256" key="1">
    <source>
        <dbReference type="SAM" id="MobiDB-lite"/>
    </source>
</evidence>
<dbReference type="EMBL" id="QKYT01000006">
    <property type="protein sequence ID" value="RIA99203.1"/>
    <property type="molecule type" value="Genomic_DNA"/>
</dbReference>
<organism evidence="2 3">
    <name type="scientific">Glomus cerebriforme</name>
    <dbReference type="NCBI Taxonomy" id="658196"/>
    <lineage>
        <taxon>Eukaryota</taxon>
        <taxon>Fungi</taxon>
        <taxon>Fungi incertae sedis</taxon>
        <taxon>Mucoromycota</taxon>
        <taxon>Glomeromycotina</taxon>
        <taxon>Glomeromycetes</taxon>
        <taxon>Glomerales</taxon>
        <taxon>Glomeraceae</taxon>
        <taxon>Glomus</taxon>
    </lineage>
</organism>
<feature type="compositionally biased region" description="Polar residues" evidence="1">
    <location>
        <begin position="104"/>
        <end position="127"/>
    </location>
</feature>
<gene>
    <name evidence="2" type="ORF">C1645_747624</name>
</gene>
<dbReference type="AlphaFoldDB" id="A0A397TLW7"/>
<reference evidence="2 3" key="1">
    <citation type="submission" date="2018-06" db="EMBL/GenBank/DDBJ databases">
        <title>Comparative genomics reveals the genomic features of Rhizophagus irregularis, R. cerebriforme, R. diaphanum and Gigaspora rosea, and their symbiotic lifestyle signature.</title>
        <authorList>
            <person name="Morin E."/>
            <person name="San Clemente H."/>
            <person name="Chen E.C.H."/>
            <person name="De La Providencia I."/>
            <person name="Hainaut M."/>
            <person name="Kuo A."/>
            <person name="Kohler A."/>
            <person name="Murat C."/>
            <person name="Tang N."/>
            <person name="Roy S."/>
            <person name="Loubradou J."/>
            <person name="Henrissat B."/>
            <person name="Grigoriev I.V."/>
            <person name="Corradi N."/>
            <person name="Roux C."/>
            <person name="Martin F.M."/>
        </authorList>
    </citation>
    <scope>NUCLEOTIDE SEQUENCE [LARGE SCALE GENOMIC DNA]</scope>
    <source>
        <strain evidence="2 3">DAOM 227022</strain>
    </source>
</reference>
<comment type="caution">
    <text evidence="2">The sequence shown here is derived from an EMBL/GenBank/DDBJ whole genome shotgun (WGS) entry which is preliminary data.</text>
</comment>
<protein>
    <submittedName>
        <fullName evidence="2">Uncharacterized protein</fullName>
    </submittedName>
</protein>
<feature type="region of interest" description="Disordered" evidence="1">
    <location>
        <begin position="1"/>
        <end position="51"/>
    </location>
</feature>
<dbReference type="STRING" id="658196.A0A397TLW7"/>
<proteinExistence type="predicted"/>
<evidence type="ECO:0000313" key="3">
    <source>
        <dbReference type="Proteomes" id="UP000265703"/>
    </source>
</evidence>
<feature type="compositionally biased region" description="Basic and acidic residues" evidence="1">
    <location>
        <begin position="150"/>
        <end position="173"/>
    </location>
</feature>
<evidence type="ECO:0000313" key="2">
    <source>
        <dbReference type="EMBL" id="RIA99203.1"/>
    </source>
</evidence>
<dbReference type="OrthoDB" id="2417244at2759"/>
<name>A0A397TLW7_9GLOM</name>
<feature type="compositionally biased region" description="Basic and acidic residues" evidence="1">
    <location>
        <begin position="128"/>
        <end position="140"/>
    </location>
</feature>